<comment type="caution">
    <text evidence="9">The sequence shown here is derived from an EMBL/GenBank/DDBJ whole genome shotgun (WGS) entry which is preliminary data.</text>
</comment>
<dbReference type="PROSITE" id="PS52035">
    <property type="entry name" value="PEPTIDASE_M14"/>
    <property type="match status" value="1"/>
</dbReference>
<sequence length="278" mass="31566">MFEGSQTVEEKLNQWQGRTGVEINQIGRSILQKPIYEVVIGNGPRKVHWNGGFHGNEWMTSMALLDVLEAFFKGTDIKELLSNVTLSVVPMVNPDGVDLVIHGPSKASAYGQMVKEWNGMNRTFSSWKANIRGVDLNKQFPAGWFVEKERKPAKPSFRDYPGPYPLSEPEAFAMYRLAMDRDFDRVLCFHSQGEVIYYGYEGKEPANSEVIVQAFEKVSGYEPIRTIDSHAGMKDWFIQAFKKEAYTVEIGKGINPLPLSQYLLNVEHVKQICLQSLH</sequence>
<dbReference type="Proteomes" id="UP001596990">
    <property type="component" value="Unassembled WGS sequence"/>
</dbReference>
<dbReference type="SUPFAM" id="SSF53187">
    <property type="entry name" value="Zn-dependent exopeptidases"/>
    <property type="match status" value="1"/>
</dbReference>
<organism evidence="9 10">
    <name type="scientific">Thalassobacillus hwangdonensis</name>
    <dbReference type="NCBI Taxonomy" id="546108"/>
    <lineage>
        <taxon>Bacteria</taxon>
        <taxon>Bacillati</taxon>
        <taxon>Bacillota</taxon>
        <taxon>Bacilli</taxon>
        <taxon>Bacillales</taxon>
        <taxon>Bacillaceae</taxon>
        <taxon>Thalassobacillus</taxon>
    </lineage>
</organism>
<evidence type="ECO:0000259" key="8">
    <source>
        <dbReference type="PROSITE" id="PS52035"/>
    </source>
</evidence>
<dbReference type="PANTHER" id="PTHR11705:SF143">
    <property type="entry name" value="SLL0236 PROTEIN"/>
    <property type="match status" value="1"/>
</dbReference>
<comment type="cofactor">
    <cofactor evidence="1">
        <name>Zn(2+)</name>
        <dbReference type="ChEBI" id="CHEBI:29105"/>
    </cofactor>
</comment>
<dbReference type="GO" id="GO:0004180">
    <property type="term" value="F:carboxypeptidase activity"/>
    <property type="evidence" value="ECO:0007669"/>
    <property type="project" value="UniProtKB-KW"/>
</dbReference>
<keyword evidence="3" id="KW-0645">Protease</keyword>
<keyword evidence="4 9" id="KW-0378">Hydrolase</keyword>
<dbReference type="InterPro" id="IPR034274">
    <property type="entry name" value="ENP1_M14_CPD"/>
</dbReference>
<reference evidence="10" key="1">
    <citation type="journal article" date="2019" name="Int. J. Syst. Evol. Microbiol.">
        <title>The Global Catalogue of Microorganisms (GCM) 10K type strain sequencing project: providing services to taxonomists for standard genome sequencing and annotation.</title>
        <authorList>
            <consortium name="The Broad Institute Genomics Platform"/>
            <consortium name="The Broad Institute Genome Sequencing Center for Infectious Disease"/>
            <person name="Wu L."/>
            <person name="Ma J."/>
        </authorList>
    </citation>
    <scope>NUCLEOTIDE SEQUENCE [LARGE SCALE GENOMIC DNA]</scope>
    <source>
        <strain evidence="10">CCUG 56607</strain>
    </source>
</reference>
<proteinExistence type="inferred from homology"/>
<keyword evidence="9" id="KW-0121">Carboxypeptidase</keyword>
<keyword evidence="10" id="KW-1185">Reference proteome</keyword>
<dbReference type="RefSeq" id="WP_386057480.1">
    <property type="nucleotide sequence ID" value="NZ_JBHTKL010000001.1"/>
</dbReference>
<dbReference type="EMBL" id="JBHTKL010000001">
    <property type="protein sequence ID" value="MFD1018745.1"/>
    <property type="molecule type" value="Genomic_DNA"/>
</dbReference>
<dbReference type="InterPro" id="IPR000834">
    <property type="entry name" value="Peptidase_M14"/>
</dbReference>
<dbReference type="Pfam" id="PF00246">
    <property type="entry name" value="Peptidase_M14"/>
    <property type="match status" value="1"/>
</dbReference>
<keyword evidence="5" id="KW-0862">Zinc</keyword>
<dbReference type="EC" id="3.4.17.-" evidence="9"/>
<dbReference type="PANTHER" id="PTHR11705">
    <property type="entry name" value="PROTEASE FAMILY M14 CARBOXYPEPTIDASE A,B"/>
    <property type="match status" value="1"/>
</dbReference>
<feature type="active site" description="Proton donor/acceptor" evidence="7">
    <location>
        <position position="249"/>
    </location>
</feature>
<gene>
    <name evidence="9" type="ORF">ACFQ2J_05970</name>
</gene>
<comment type="similarity">
    <text evidence="2 7">Belongs to the peptidase M14 family.</text>
</comment>
<evidence type="ECO:0000256" key="2">
    <source>
        <dbReference type="ARBA" id="ARBA00005988"/>
    </source>
</evidence>
<feature type="domain" description="Peptidase M14" evidence="8">
    <location>
        <begin position="1"/>
        <end position="278"/>
    </location>
</feature>
<dbReference type="Gene3D" id="3.40.630.10">
    <property type="entry name" value="Zn peptidases"/>
    <property type="match status" value="1"/>
</dbReference>
<evidence type="ECO:0000256" key="3">
    <source>
        <dbReference type="ARBA" id="ARBA00022670"/>
    </source>
</evidence>
<evidence type="ECO:0000256" key="4">
    <source>
        <dbReference type="ARBA" id="ARBA00022801"/>
    </source>
</evidence>
<dbReference type="CDD" id="cd06229">
    <property type="entry name" value="M14_Endopeptidase_I"/>
    <property type="match status" value="1"/>
</dbReference>
<name>A0ABW3L0P6_9BACI</name>
<evidence type="ECO:0000256" key="5">
    <source>
        <dbReference type="ARBA" id="ARBA00022833"/>
    </source>
</evidence>
<dbReference type="SMART" id="SM00631">
    <property type="entry name" value="Zn_pept"/>
    <property type="match status" value="1"/>
</dbReference>
<accession>A0ABW3L0P6</accession>
<keyword evidence="6" id="KW-0482">Metalloprotease</keyword>
<evidence type="ECO:0000256" key="7">
    <source>
        <dbReference type="PROSITE-ProRule" id="PRU01379"/>
    </source>
</evidence>
<evidence type="ECO:0000313" key="9">
    <source>
        <dbReference type="EMBL" id="MFD1018745.1"/>
    </source>
</evidence>
<dbReference type="PRINTS" id="PR00765">
    <property type="entry name" value="CRBOXYPTASEA"/>
</dbReference>
<protein>
    <submittedName>
        <fullName evidence="9">M14 family metallocarboxypeptidase</fullName>
        <ecNumber evidence="9">3.4.17.-</ecNumber>
    </submittedName>
</protein>
<evidence type="ECO:0000256" key="6">
    <source>
        <dbReference type="ARBA" id="ARBA00023049"/>
    </source>
</evidence>
<evidence type="ECO:0000256" key="1">
    <source>
        <dbReference type="ARBA" id="ARBA00001947"/>
    </source>
</evidence>
<evidence type="ECO:0000313" key="10">
    <source>
        <dbReference type="Proteomes" id="UP001596990"/>
    </source>
</evidence>